<dbReference type="Proteomes" id="UP000419144">
    <property type="component" value="Unassembled WGS sequence"/>
</dbReference>
<dbReference type="OrthoDB" id="270746at2759"/>
<gene>
    <name evidence="2" type="ORF">LtaPh_2712700</name>
</gene>
<protein>
    <submittedName>
        <fullName evidence="2">Uncharacterized protein</fullName>
    </submittedName>
</protein>
<feature type="region of interest" description="Disordered" evidence="1">
    <location>
        <begin position="412"/>
        <end position="518"/>
    </location>
</feature>
<evidence type="ECO:0000256" key="1">
    <source>
        <dbReference type="SAM" id="MobiDB-lite"/>
    </source>
</evidence>
<comment type="caution">
    <text evidence="2">The sequence shown here is derived from an EMBL/GenBank/DDBJ whole genome shotgun (WGS) entry which is preliminary data.</text>
</comment>
<evidence type="ECO:0000313" key="2">
    <source>
        <dbReference type="EMBL" id="GET89772.1"/>
    </source>
</evidence>
<reference evidence="2" key="1">
    <citation type="submission" date="2019-11" db="EMBL/GenBank/DDBJ databases">
        <title>Leishmania tarentolae CDS.</title>
        <authorList>
            <person name="Goto Y."/>
            <person name="Yamagishi J."/>
        </authorList>
    </citation>
    <scope>NUCLEOTIDE SEQUENCE [LARGE SCALE GENOMIC DNA]</scope>
    <source>
        <strain evidence="2">Parrot Tar II</strain>
    </source>
</reference>
<dbReference type="AlphaFoldDB" id="A0A640KJU2"/>
<feature type="compositionally biased region" description="Polar residues" evidence="1">
    <location>
        <begin position="453"/>
        <end position="471"/>
    </location>
</feature>
<evidence type="ECO:0000313" key="3">
    <source>
        <dbReference type="Proteomes" id="UP000419144"/>
    </source>
</evidence>
<dbReference type="VEuPathDB" id="TriTrypDB:LtaPh_2712700"/>
<proteinExistence type="predicted"/>
<feature type="compositionally biased region" description="Basic and acidic residues" evidence="1">
    <location>
        <begin position="425"/>
        <end position="439"/>
    </location>
</feature>
<organism evidence="2 3">
    <name type="scientific">Leishmania tarentolae</name>
    <name type="common">Sauroleishmania tarentolae</name>
    <dbReference type="NCBI Taxonomy" id="5689"/>
    <lineage>
        <taxon>Eukaryota</taxon>
        <taxon>Discoba</taxon>
        <taxon>Euglenozoa</taxon>
        <taxon>Kinetoplastea</taxon>
        <taxon>Metakinetoplastina</taxon>
        <taxon>Trypanosomatida</taxon>
        <taxon>Trypanosomatidae</taxon>
        <taxon>Leishmaniinae</taxon>
        <taxon>Leishmania</taxon>
        <taxon>lizard Leishmania</taxon>
    </lineage>
</organism>
<feature type="compositionally biased region" description="Basic and acidic residues" evidence="1">
    <location>
        <begin position="227"/>
        <end position="236"/>
    </location>
</feature>
<feature type="region of interest" description="Disordered" evidence="1">
    <location>
        <begin position="227"/>
        <end position="247"/>
    </location>
</feature>
<accession>A0A640KJU2</accession>
<keyword evidence="3" id="KW-1185">Reference proteome</keyword>
<dbReference type="EMBL" id="BLBS01000037">
    <property type="protein sequence ID" value="GET89772.1"/>
    <property type="molecule type" value="Genomic_DNA"/>
</dbReference>
<name>A0A640KJU2_LEITA</name>
<sequence length="518" mass="59553">MGAGAAKPVREAPARYVAKQMPRLDKIPVEQQFKKPQFTASGINTRQDDVNTEPLMYVETSKDASSTELTDHAAPRWYLNTYLEMTDNMRTDQTVISGNLPLSWERDKHEPYSLVRGRIDDEDLRWVLQPEQRKKPLDELLEYTKLERQVLQDILDTVELPRTQYRNYKGKLHKSIDDANTHMTARKEQIEKAREAEILRQIGYTEEEVLKEEQYLTNRRRGVRTLDDLGASDREKRRQQRAAEASELEDMLKERRVEQLERGEATVTAEEVAEKPEVLQMRNKHFSTHKNIYKRMYAADIGKDERNQSKFVWWLDRTRRIKRAVDTIHGVPIYNERLSANEEQTRKQMQEAAEFNFSLARSQGAKGFTDPRGHYDQFMDIMRHNKEEMQSDTHVEVHEDNSADHPIFQFPHTREHGAKPAPTRFADRREHAQRVDTDVTKLFGFEDEPPSETAATPSTSLHGKSSPSMQATDGAGGLTYPSGPAGAGGWEKVKDTSGSPPAVCTDASPPINRDDKEH</sequence>